<evidence type="ECO:0000256" key="13">
    <source>
        <dbReference type="PIRNR" id="PIRNR015950"/>
    </source>
</evidence>
<dbReference type="InterPro" id="IPR053859">
    <property type="entry name" value="MVD-like_N"/>
</dbReference>
<keyword evidence="9 13" id="KW-0443">Lipid metabolism</keyword>
<dbReference type="NCBIfam" id="TIGR01240">
    <property type="entry name" value="mevDPdecarb"/>
    <property type="match status" value="1"/>
</dbReference>
<dbReference type="PIRSF" id="PIRSF015950">
    <property type="entry name" value="Mev_P_decrbx"/>
    <property type="match status" value="1"/>
</dbReference>
<evidence type="ECO:0000313" key="17">
    <source>
        <dbReference type="EMBL" id="KAJ1645205.1"/>
    </source>
</evidence>
<comment type="caution">
    <text evidence="17">The sequence shown here is derived from an EMBL/GenBank/DDBJ whole genome shotgun (WGS) entry which is preliminary data.</text>
</comment>
<dbReference type="Pfam" id="PF18376">
    <property type="entry name" value="MDD_C"/>
    <property type="match status" value="1"/>
</dbReference>
<evidence type="ECO:0000256" key="1">
    <source>
        <dbReference type="ARBA" id="ARBA00005055"/>
    </source>
</evidence>
<evidence type="ECO:0000256" key="8">
    <source>
        <dbReference type="ARBA" id="ARBA00023011"/>
    </source>
</evidence>
<dbReference type="EMBL" id="JANBOH010000118">
    <property type="protein sequence ID" value="KAJ1645205.1"/>
    <property type="molecule type" value="Genomic_DNA"/>
</dbReference>
<organism evidence="17 18">
    <name type="scientific">Coemansia asiatica</name>
    <dbReference type="NCBI Taxonomy" id="1052880"/>
    <lineage>
        <taxon>Eukaryota</taxon>
        <taxon>Fungi</taxon>
        <taxon>Fungi incertae sedis</taxon>
        <taxon>Zoopagomycota</taxon>
        <taxon>Kickxellomycotina</taxon>
        <taxon>Kickxellomycetes</taxon>
        <taxon>Kickxellales</taxon>
        <taxon>Kickxellaceae</taxon>
        <taxon>Coemansia</taxon>
    </lineage>
</organism>
<keyword evidence="12 13" id="KW-0456">Lyase</keyword>
<keyword evidence="8 14" id="KW-0756">Sterol biosynthesis</keyword>
<evidence type="ECO:0000256" key="9">
    <source>
        <dbReference type="ARBA" id="ARBA00023098"/>
    </source>
</evidence>
<evidence type="ECO:0000256" key="11">
    <source>
        <dbReference type="ARBA" id="ARBA00023221"/>
    </source>
</evidence>
<evidence type="ECO:0000256" key="4">
    <source>
        <dbReference type="ARBA" id="ARBA00022516"/>
    </source>
</evidence>
<dbReference type="InterPro" id="IPR020568">
    <property type="entry name" value="Ribosomal_Su5_D2-typ_SF"/>
</dbReference>
<accession>A0A9W7XLK5</accession>
<evidence type="ECO:0000256" key="6">
    <source>
        <dbReference type="ARBA" id="ARBA00022840"/>
    </source>
</evidence>
<dbReference type="InterPro" id="IPR036554">
    <property type="entry name" value="GHMP_kinase_C_sf"/>
</dbReference>
<sequence>MGKVHEATVSAPVNIAVIKYWGKRDSALILPTNSSLSVTLSQDHLSTRTTIRASPDFPADRLWLNGVEEDISASKRLVNSITTARKLREALEEKQRKDGIPAESVVPLSKWSIHVCSENNFPTAAGLASSASGYAALVSALGALYDLPQSTSELSRVARVGSGSACRSMFGGFVAWQAGVADDGNDSLAVQVANRQHWPELQALILVASDRKKAISSTAGMQTTVETSSLFAERVRTVVPQRMEAMKTAIANRDFENFAEITMRDSNQFHAVCLDTYPPISYMNDTSRAIVGLIHAFNAARGRIAAAYTYDAGPNAVIYALKDDMRDLVELFTFCFPREESMLADAFYPDPFGVFALPEEAGQRLTDPAVARLADTAGKYPAGSVRRIIHTEVGDGPRILPASQSLLSDVGMPKRARE</sequence>
<comment type="similarity">
    <text evidence="2 13 14">Belongs to the diphosphomevalonate decarboxylase family.</text>
</comment>
<evidence type="ECO:0000256" key="7">
    <source>
        <dbReference type="ARBA" id="ARBA00022955"/>
    </source>
</evidence>
<dbReference type="GO" id="GO:0016126">
    <property type="term" value="P:sterol biosynthetic process"/>
    <property type="evidence" value="ECO:0007669"/>
    <property type="project" value="UniProtKB-KW"/>
</dbReference>
<dbReference type="GO" id="GO:0005829">
    <property type="term" value="C:cytosol"/>
    <property type="evidence" value="ECO:0007669"/>
    <property type="project" value="InterPro"/>
</dbReference>
<keyword evidence="7 14" id="KW-0752">Steroid biosynthesis</keyword>
<keyword evidence="18" id="KW-1185">Reference proteome</keyword>
<comment type="pathway">
    <text evidence="1 14">Isoprenoid biosynthesis; isopentenyl diphosphate biosynthesis via mevalonate pathway; isopentenyl diphosphate from (R)-mevalonate: step 3/3.</text>
</comment>
<dbReference type="GO" id="GO:0019287">
    <property type="term" value="P:isopentenyl diphosphate biosynthetic process, mevalonate pathway"/>
    <property type="evidence" value="ECO:0007669"/>
    <property type="project" value="UniProtKB-UniRule"/>
</dbReference>
<keyword evidence="10 14" id="KW-1207">Sterol metabolism</keyword>
<dbReference type="GO" id="GO:0005524">
    <property type="term" value="F:ATP binding"/>
    <property type="evidence" value="ECO:0007669"/>
    <property type="project" value="UniProtKB-UniRule"/>
</dbReference>
<evidence type="ECO:0000256" key="2">
    <source>
        <dbReference type="ARBA" id="ARBA00008831"/>
    </source>
</evidence>
<dbReference type="FunFam" id="3.30.230.10:FF:000018">
    <property type="entry name" value="Diphosphomevalonate decarboxylase"/>
    <property type="match status" value="1"/>
</dbReference>
<proteinExistence type="inferred from homology"/>
<dbReference type="FunFam" id="3.30.70.890:FF:000005">
    <property type="entry name" value="Diphosphomevalonate decarboxylase"/>
    <property type="match status" value="1"/>
</dbReference>
<comment type="catalytic activity">
    <reaction evidence="13 14">
        <text>(R)-5-diphosphomevalonate + ATP = isopentenyl diphosphate + ADP + phosphate + CO2</text>
        <dbReference type="Rhea" id="RHEA:23732"/>
        <dbReference type="ChEBI" id="CHEBI:16526"/>
        <dbReference type="ChEBI" id="CHEBI:30616"/>
        <dbReference type="ChEBI" id="CHEBI:43474"/>
        <dbReference type="ChEBI" id="CHEBI:57557"/>
        <dbReference type="ChEBI" id="CHEBI:128769"/>
        <dbReference type="ChEBI" id="CHEBI:456216"/>
        <dbReference type="EC" id="4.1.1.33"/>
    </reaction>
</comment>
<dbReference type="GO" id="GO:0004163">
    <property type="term" value="F:diphosphomevalonate decarboxylase activity"/>
    <property type="evidence" value="ECO:0007669"/>
    <property type="project" value="UniProtKB-UniRule"/>
</dbReference>
<evidence type="ECO:0000256" key="10">
    <source>
        <dbReference type="ARBA" id="ARBA00023166"/>
    </source>
</evidence>
<evidence type="ECO:0000259" key="15">
    <source>
        <dbReference type="Pfam" id="PF18376"/>
    </source>
</evidence>
<evidence type="ECO:0000256" key="12">
    <source>
        <dbReference type="ARBA" id="ARBA00023239"/>
    </source>
</evidence>
<dbReference type="InterPro" id="IPR029765">
    <property type="entry name" value="Mev_diP_decarb"/>
</dbReference>
<keyword evidence="4 14" id="KW-0444">Lipid biosynthesis</keyword>
<dbReference type="Gene3D" id="3.30.230.10">
    <property type="match status" value="1"/>
</dbReference>
<dbReference type="EC" id="4.1.1.33" evidence="3 13"/>
<evidence type="ECO:0000313" key="18">
    <source>
        <dbReference type="Proteomes" id="UP001145021"/>
    </source>
</evidence>
<dbReference type="PANTHER" id="PTHR10977:SF3">
    <property type="entry name" value="DIPHOSPHOMEVALONATE DECARBOXYLASE"/>
    <property type="match status" value="1"/>
</dbReference>
<gene>
    <name evidence="17" type="primary">MVD1</name>
    <name evidence="17" type="ORF">LPJ64_003174</name>
</gene>
<evidence type="ECO:0000259" key="16">
    <source>
        <dbReference type="Pfam" id="PF22700"/>
    </source>
</evidence>
<keyword evidence="6 13" id="KW-0067">ATP-binding</keyword>
<keyword evidence="5 13" id="KW-0547">Nucleotide-binding</keyword>
<evidence type="ECO:0000256" key="5">
    <source>
        <dbReference type="ARBA" id="ARBA00022741"/>
    </source>
</evidence>
<name>A0A9W7XLK5_9FUNG</name>
<dbReference type="SUPFAM" id="SSF54211">
    <property type="entry name" value="Ribosomal protein S5 domain 2-like"/>
    <property type="match status" value="1"/>
</dbReference>
<dbReference type="InterPro" id="IPR041431">
    <property type="entry name" value="Mvd1_C"/>
</dbReference>
<dbReference type="Pfam" id="PF22700">
    <property type="entry name" value="MVD-like_N"/>
    <property type="match status" value="1"/>
</dbReference>
<feature type="domain" description="Diphosphomevalonate decarboxylase-like N-terminal" evidence="16">
    <location>
        <begin position="11"/>
        <end position="189"/>
    </location>
</feature>
<reference evidence="17" key="1">
    <citation type="submission" date="2022-07" db="EMBL/GenBank/DDBJ databases">
        <title>Phylogenomic reconstructions and comparative analyses of Kickxellomycotina fungi.</title>
        <authorList>
            <person name="Reynolds N.K."/>
            <person name="Stajich J.E."/>
            <person name="Barry K."/>
            <person name="Grigoriev I.V."/>
            <person name="Crous P."/>
            <person name="Smith M.E."/>
        </authorList>
    </citation>
    <scope>NUCLEOTIDE SEQUENCE</scope>
    <source>
        <strain evidence="17">NBRC 105413</strain>
    </source>
</reference>
<dbReference type="Proteomes" id="UP001145021">
    <property type="component" value="Unassembled WGS sequence"/>
</dbReference>
<keyword evidence="11 14" id="KW-0753">Steroid metabolism</keyword>
<feature type="domain" description="Mvd1 C-terminal" evidence="15">
    <location>
        <begin position="203"/>
        <end position="400"/>
    </location>
</feature>
<dbReference type="PANTHER" id="PTHR10977">
    <property type="entry name" value="DIPHOSPHOMEVALONATE DECARBOXYLASE"/>
    <property type="match status" value="1"/>
</dbReference>
<dbReference type="InterPro" id="IPR014721">
    <property type="entry name" value="Ribsml_uS5_D2-typ_fold_subgr"/>
</dbReference>
<dbReference type="SUPFAM" id="SSF55060">
    <property type="entry name" value="GHMP Kinase, C-terminal domain"/>
    <property type="match status" value="1"/>
</dbReference>
<evidence type="ECO:0000256" key="3">
    <source>
        <dbReference type="ARBA" id="ARBA00012296"/>
    </source>
</evidence>
<dbReference type="Gene3D" id="3.30.70.890">
    <property type="entry name" value="GHMP kinase, C-terminal domain"/>
    <property type="match status" value="1"/>
</dbReference>
<evidence type="ECO:0000256" key="14">
    <source>
        <dbReference type="RuleBase" id="RU363086"/>
    </source>
</evidence>
<dbReference type="AlphaFoldDB" id="A0A9W7XLK5"/>
<dbReference type="InterPro" id="IPR005935">
    <property type="entry name" value="Mev_decarb"/>
</dbReference>
<protein>
    <recommendedName>
        <fullName evidence="3 13">Diphosphomevalonate decarboxylase</fullName>
        <ecNumber evidence="3 13">4.1.1.33</ecNumber>
    </recommendedName>
</protein>